<feature type="transmembrane region" description="Helical" evidence="8">
    <location>
        <begin position="58"/>
        <end position="80"/>
    </location>
</feature>
<evidence type="ECO:0000256" key="3">
    <source>
        <dbReference type="ARBA" id="ARBA00022692"/>
    </source>
</evidence>
<feature type="transmembrane region" description="Helical" evidence="8">
    <location>
        <begin position="150"/>
        <end position="175"/>
    </location>
</feature>
<proteinExistence type="predicted"/>
<dbReference type="SUPFAM" id="SSF90123">
    <property type="entry name" value="ABC transporter transmembrane region"/>
    <property type="match status" value="1"/>
</dbReference>
<dbReference type="PROSITE" id="PS00211">
    <property type="entry name" value="ABC_TRANSPORTER_1"/>
    <property type="match status" value="1"/>
</dbReference>
<name>A0A074V8M4_9NEIS</name>
<dbReference type="EMBL" id="AVQL01000453">
    <property type="protein sequence ID" value="KEQ00227.1"/>
    <property type="molecule type" value="Genomic_DNA"/>
</dbReference>
<feature type="transmembrane region" description="Helical" evidence="8">
    <location>
        <begin position="269"/>
        <end position="290"/>
    </location>
</feature>
<evidence type="ECO:0000256" key="7">
    <source>
        <dbReference type="ARBA" id="ARBA00023136"/>
    </source>
</evidence>
<comment type="subcellular location">
    <subcellularLocation>
        <location evidence="1">Cell membrane</location>
        <topology evidence="1">Multi-pass membrane protein</topology>
    </subcellularLocation>
</comment>
<keyword evidence="5" id="KW-0067">ATP-binding</keyword>
<gene>
    <name evidence="11" type="ORF">SASC598J21_019280</name>
</gene>
<protein>
    <submittedName>
        <fullName evidence="11">ABC-type multidrug transport system, ATPase and permease component</fullName>
    </submittedName>
</protein>
<keyword evidence="7 8" id="KW-0472">Membrane</keyword>
<dbReference type="PROSITE" id="PS50929">
    <property type="entry name" value="ABC_TM1F"/>
    <property type="match status" value="1"/>
</dbReference>
<dbReference type="AlphaFoldDB" id="A0A074V8M4"/>
<dbReference type="Gene3D" id="1.20.1560.10">
    <property type="entry name" value="ABC transporter type 1, transmembrane domain"/>
    <property type="match status" value="1"/>
</dbReference>
<feature type="transmembrane region" description="Helical" evidence="8">
    <location>
        <begin position="240"/>
        <end position="263"/>
    </location>
</feature>
<dbReference type="InterPro" id="IPR039421">
    <property type="entry name" value="Type_1_exporter"/>
</dbReference>
<keyword evidence="2" id="KW-1003">Cell membrane</keyword>
<feature type="transmembrane region" description="Helical" evidence="8">
    <location>
        <begin position="22"/>
        <end position="46"/>
    </location>
</feature>
<dbReference type="Gene3D" id="3.40.50.300">
    <property type="entry name" value="P-loop containing nucleotide triphosphate hydrolases"/>
    <property type="match status" value="1"/>
</dbReference>
<keyword evidence="3 8" id="KW-0812">Transmembrane</keyword>
<dbReference type="PANTHER" id="PTHR24221:SF261">
    <property type="entry name" value="GLUTATHIONE_L-CYSTEINE TRANSPORT SYSTEM ATP-BINDING_PERMEASE PROTEIN CYDD"/>
    <property type="match status" value="1"/>
</dbReference>
<dbReference type="Proteomes" id="UP000027644">
    <property type="component" value="Unassembled WGS sequence"/>
</dbReference>
<evidence type="ECO:0000256" key="5">
    <source>
        <dbReference type="ARBA" id="ARBA00022840"/>
    </source>
</evidence>
<reference evidence="11 12" key="1">
    <citation type="journal article" date="2014" name="PLoS Genet.">
        <title>Hidden diversity in honey bee gut symbionts detected by single-cell genomics.</title>
        <authorList>
            <person name="Engel P."/>
            <person name="Stepanauskas R."/>
            <person name="Moran N."/>
        </authorList>
    </citation>
    <scope>NUCLEOTIDE SEQUENCE [LARGE SCALE GENOMIC DNA]</scope>
    <source>
        <strain evidence="11 12">SCGC AB-598-J21</strain>
    </source>
</reference>
<dbReference type="GO" id="GO:0005524">
    <property type="term" value="F:ATP binding"/>
    <property type="evidence" value="ECO:0007669"/>
    <property type="project" value="UniProtKB-KW"/>
</dbReference>
<dbReference type="InterPro" id="IPR027417">
    <property type="entry name" value="P-loop_NTPase"/>
</dbReference>
<evidence type="ECO:0000259" key="10">
    <source>
        <dbReference type="PROSITE" id="PS50929"/>
    </source>
</evidence>
<dbReference type="Pfam" id="PF00005">
    <property type="entry name" value="ABC_tran"/>
    <property type="match status" value="1"/>
</dbReference>
<dbReference type="GO" id="GO:0034040">
    <property type="term" value="F:ATPase-coupled lipid transmembrane transporter activity"/>
    <property type="evidence" value="ECO:0007669"/>
    <property type="project" value="TreeGrafter"/>
</dbReference>
<organism evidence="11 12">
    <name type="scientific">Snodgrassella alvi SCGC AB-598-J21</name>
    <dbReference type="NCBI Taxonomy" id="1385367"/>
    <lineage>
        <taxon>Bacteria</taxon>
        <taxon>Pseudomonadati</taxon>
        <taxon>Pseudomonadota</taxon>
        <taxon>Betaproteobacteria</taxon>
        <taxon>Neisseriales</taxon>
        <taxon>Neisseriaceae</taxon>
        <taxon>Snodgrassella</taxon>
    </lineage>
</organism>
<dbReference type="InterPro" id="IPR003593">
    <property type="entry name" value="AAA+_ATPase"/>
</dbReference>
<evidence type="ECO:0000259" key="9">
    <source>
        <dbReference type="PROSITE" id="PS50893"/>
    </source>
</evidence>
<sequence length="533" mass="58044">MTDLNLSGKSIPPGLTHQWRVALPGLIGGTLAAVIAGIAMLAGLWFIIKFIDNMSWRWLNYALVSWLLAALFTALSSWLAHQAESRFAAALRRIVAQHLIRMPSNILAKQNEQTLKQLLTDDVASLHHMLAHLPGEIAVFTVIPLLSIGILIYFIGISAIWVLLPGLIASVYYLIIIPRMTRRDGTARMQVMLDIINKADEYVRGIPVYRIYGQHSSALTAYTEATEKFTRNMVHWVAKAATPAAIATAMLQAVATFAIGYWVSYTQDTTTLAATLLFSLAIVTPALRLGHGIDYIRAGRAAAGRLNEFLHQPLLPAGTINHLPEPALLSMHDAVFSQEEHPVLRKLSFTFPAGAITAITGPSGAGKTTLLNALAGYIPLTSGTVQLGKTDLSALHDDTRHRLILFIPQGYDVLDNTIRANLALTAPDASDEVMQQALARANLNLDLSTPARTLSGGEKQRICIARAFLTQAEIILMDEPTSALDDQNAREIFQALQELAHTAHKTIIIVTHQPALADKADAKLVLEALRSEA</sequence>
<evidence type="ECO:0000256" key="1">
    <source>
        <dbReference type="ARBA" id="ARBA00004651"/>
    </source>
</evidence>
<feature type="domain" description="ABC transporter" evidence="9">
    <location>
        <begin position="329"/>
        <end position="533"/>
    </location>
</feature>
<dbReference type="PANTHER" id="PTHR24221">
    <property type="entry name" value="ATP-BINDING CASSETTE SUB-FAMILY B"/>
    <property type="match status" value="1"/>
</dbReference>
<dbReference type="InterPro" id="IPR036640">
    <property type="entry name" value="ABC1_TM_sf"/>
</dbReference>
<evidence type="ECO:0000313" key="12">
    <source>
        <dbReference type="Proteomes" id="UP000027644"/>
    </source>
</evidence>
<keyword evidence="4" id="KW-0547">Nucleotide-binding</keyword>
<evidence type="ECO:0000256" key="8">
    <source>
        <dbReference type="SAM" id="Phobius"/>
    </source>
</evidence>
<dbReference type="GO" id="GO:0016887">
    <property type="term" value="F:ATP hydrolysis activity"/>
    <property type="evidence" value="ECO:0007669"/>
    <property type="project" value="InterPro"/>
</dbReference>
<dbReference type="PROSITE" id="PS50893">
    <property type="entry name" value="ABC_TRANSPORTER_2"/>
    <property type="match status" value="1"/>
</dbReference>
<dbReference type="SUPFAM" id="SSF52540">
    <property type="entry name" value="P-loop containing nucleoside triphosphate hydrolases"/>
    <property type="match status" value="1"/>
</dbReference>
<evidence type="ECO:0000256" key="6">
    <source>
        <dbReference type="ARBA" id="ARBA00022989"/>
    </source>
</evidence>
<dbReference type="Pfam" id="PF00664">
    <property type="entry name" value="ABC_membrane"/>
    <property type="match status" value="1"/>
</dbReference>
<accession>A0A074V8M4</accession>
<dbReference type="InterPro" id="IPR011527">
    <property type="entry name" value="ABC1_TM_dom"/>
</dbReference>
<evidence type="ECO:0000256" key="2">
    <source>
        <dbReference type="ARBA" id="ARBA00022475"/>
    </source>
</evidence>
<keyword evidence="6 8" id="KW-1133">Transmembrane helix</keyword>
<dbReference type="GO" id="GO:0005886">
    <property type="term" value="C:plasma membrane"/>
    <property type="evidence" value="ECO:0007669"/>
    <property type="project" value="UniProtKB-SubCell"/>
</dbReference>
<dbReference type="SMART" id="SM00382">
    <property type="entry name" value="AAA"/>
    <property type="match status" value="1"/>
</dbReference>
<dbReference type="GO" id="GO:0140359">
    <property type="term" value="F:ABC-type transporter activity"/>
    <property type="evidence" value="ECO:0007669"/>
    <property type="project" value="InterPro"/>
</dbReference>
<evidence type="ECO:0000256" key="4">
    <source>
        <dbReference type="ARBA" id="ARBA00022741"/>
    </source>
</evidence>
<dbReference type="InterPro" id="IPR017871">
    <property type="entry name" value="ABC_transporter-like_CS"/>
</dbReference>
<comment type="caution">
    <text evidence="11">The sequence shown here is derived from an EMBL/GenBank/DDBJ whole genome shotgun (WGS) entry which is preliminary data.</text>
</comment>
<evidence type="ECO:0000313" key="11">
    <source>
        <dbReference type="EMBL" id="KEQ00227.1"/>
    </source>
</evidence>
<dbReference type="InterPro" id="IPR003439">
    <property type="entry name" value="ABC_transporter-like_ATP-bd"/>
</dbReference>
<feature type="domain" description="ABC transmembrane type-1" evidence="10">
    <location>
        <begin position="27"/>
        <end position="298"/>
    </location>
</feature>